<dbReference type="RefSeq" id="WP_268046396.1">
    <property type="nucleotide sequence ID" value="NZ_CP104064.1"/>
</dbReference>
<name>A0ABY6Z972_9BACL</name>
<protein>
    <recommendedName>
        <fullName evidence="1">Phosphate-specific transport system accessory protein PhoU</fullName>
    </recommendedName>
</protein>
<keyword evidence="1" id="KW-0592">Phosphate transport</keyword>
<evidence type="ECO:0000313" key="4">
    <source>
        <dbReference type="Proteomes" id="UP001164803"/>
    </source>
</evidence>
<dbReference type="Gene3D" id="1.20.58.220">
    <property type="entry name" value="Phosphate transport system protein phou homolog 2, domain 2"/>
    <property type="match status" value="1"/>
</dbReference>
<dbReference type="PANTHER" id="PTHR42930:SF3">
    <property type="entry name" value="PHOSPHATE-SPECIFIC TRANSPORT SYSTEM ACCESSORY PROTEIN PHOU"/>
    <property type="match status" value="1"/>
</dbReference>
<organism evidence="3 4">
    <name type="scientific">Alicyclobacillus dauci</name>
    <dbReference type="NCBI Taxonomy" id="1475485"/>
    <lineage>
        <taxon>Bacteria</taxon>
        <taxon>Bacillati</taxon>
        <taxon>Bacillota</taxon>
        <taxon>Bacilli</taxon>
        <taxon>Bacillales</taxon>
        <taxon>Alicyclobacillaceae</taxon>
        <taxon>Alicyclobacillus</taxon>
    </lineage>
</organism>
<dbReference type="EMBL" id="CP104064">
    <property type="protein sequence ID" value="WAH38804.1"/>
    <property type="molecule type" value="Genomic_DNA"/>
</dbReference>
<proteinExistence type="inferred from homology"/>
<dbReference type="NCBIfam" id="TIGR02135">
    <property type="entry name" value="phoU_full"/>
    <property type="match status" value="1"/>
</dbReference>
<comment type="function">
    <text evidence="1">Plays a role in the regulation of phosphate uptake.</text>
</comment>
<dbReference type="InterPro" id="IPR038078">
    <property type="entry name" value="PhoU-like_sf"/>
</dbReference>
<feature type="domain" description="PhoU" evidence="2">
    <location>
        <begin position="121"/>
        <end position="204"/>
    </location>
</feature>
<sequence length="218" mass="24294">MQQRQSFDIALKELKLKLLRMGGDVQEAIRIAVSALEKSDSTLAEEVIQNDTKINKLEHEIEDLCIRLIATQQPVATDLRRIVAGMRLSMDLERMGDLAVDIAKSTVRLGGQALLKPLVDIPEMAKIVDEMISEALNAYVNNDAEAAKRLAELDDAVDHRYRKIVEELFNLSAEKPETTSQAMTLAFCGRYLERIGDHATNIGEGVIYIISGERSDLN</sequence>
<keyword evidence="1" id="KW-0813">Transport</keyword>
<dbReference type="InterPro" id="IPR028366">
    <property type="entry name" value="PhoU"/>
</dbReference>
<dbReference type="InterPro" id="IPR026022">
    <property type="entry name" value="PhoU_dom"/>
</dbReference>
<evidence type="ECO:0000313" key="3">
    <source>
        <dbReference type="EMBL" id="WAH38804.1"/>
    </source>
</evidence>
<gene>
    <name evidence="3" type="primary">phoU</name>
    <name evidence="3" type="ORF">NZD86_10160</name>
</gene>
<comment type="similarity">
    <text evidence="1">Belongs to the PhoU family.</text>
</comment>
<evidence type="ECO:0000259" key="2">
    <source>
        <dbReference type="Pfam" id="PF01895"/>
    </source>
</evidence>
<accession>A0ABY6Z972</accession>
<reference evidence="3" key="1">
    <citation type="submission" date="2022-08" db="EMBL/GenBank/DDBJ databases">
        <title>Alicyclobacillus dauci DSM2870, complete genome.</title>
        <authorList>
            <person name="Wang Q."/>
            <person name="Cai R."/>
            <person name="Wang Z."/>
        </authorList>
    </citation>
    <scope>NUCLEOTIDE SEQUENCE</scope>
    <source>
        <strain evidence="3">DSM 28700</strain>
    </source>
</reference>
<evidence type="ECO:0000256" key="1">
    <source>
        <dbReference type="PIRNR" id="PIRNR003107"/>
    </source>
</evidence>
<dbReference type="PIRSF" id="PIRSF003107">
    <property type="entry name" value="PhoU"/>
    <property type="match status" value="1"/>
</dbReference>
<dbReference type="PANTHER" id="PTHR42930">
    <property type="entry name" value="PHOSPHATE-SPECIFIC TRANSPORT SYSTEM ACCESSORY PROTEIN PHOU"/>
    <property type="match status" value="1"/>
</dbReference>
<dbReference type="Proteomes" id="UP001164803">
    <property type="component" value="Chromosome"/>
</dbReference>
<comment type="subunit">
    <text evidence="1">Homodimer.</text>
</comment>
<dbReference type="Pfam" id="PF01895">
    <property type="entry name" value="PhoU"/>
    <property type="match status" value="2"/>
</dbReference>
<dbReference type="SUPFAM" id="SSF109755">
    <property type="entry name" value="PhoU-like"/>
    <property type="match status" value="1"/>
</dbReference>
<comment type="subcellular location">
    <subcellularLocation>
        <location evidence="1">Cytoplasm</location>
    </subcellularLocation>
</comment>
<keyword evidence="1" id="KW-0963">Cytoplasm</keyword>
<keyword evidence="4" id="KW-1185">Reference proteome</keyword>
<feature type="domain" description="PhoU" evidence="2">
    <location>
        <begin position="18"/>
        <end position="105"/>
    </location>
</feature>